<dbReference type="EMBL" id="BMAC01000103">
    <property type="protein sequence ID" value="GFP85327.1"/>
    <property type="molecule type" value="Genomic_DNA"/>
</dbReference>
<feature type="chain" id="PRO_5032559792" evidence="4">
    <location>
        <begin position="23"/>
        <end position="394"/>
    </location>
</feature>
<dbReference type="Proteomes" id="UP000653305">
    <property type="component" value="Unassembled WGS sequence"/>
</dbReference>
<keyword evidence="2 4" id="KW-0732">Signal</keyword>
<accession>A0A830BDX6</accession>
<proteinExistence type="inferred from homology"/>
<evidence type="ECO:0000256" key="2">
    <source>
        <dbReference type="ARBA" id="ARBA00022729"/>
    </source>
</evidence>
<dbReference type="SMART" id="SM00205">
    <property type="entry name" value="THN"/>
    <property type="match status" value="2"/>
</dbReference>
<name>A0A830BDX6_9LAMI</name>
<dbReference type="InterPro" id="IPR001938">
    <property type="entry name" value="Thaumatin"/>
</dbReference>
<organism evidence="5 6">
    <name type="scientific">Phtheirospermum japonicum</name>
    <dbReference type="NCBI Taxonomy" id="374723"/>
    <lineage>
        <taxon>Eukaryota</taxon>
        <taxon>Viridiplantae</taxon>
        <taxon>Streptophyta</taxon>
        <taxon>Embryophyta</taxon>
        <taxon>Tracheophyta</taxon>
        <taxon>Spermatophyta</taxon>
        <taxon>Magnoliopsida</taxon>
        <taxon>eudicotyledons</taxon>
        <taxon>Gunneridae</taxon>
        <taxon>Pentapetalae</taxon>
        <taxon>asterids</taxon>
        <taxon>lamiids</taxon>
        <taxon>Lamiales</taxon>
        <taxon>Orobanchaceae</taxon>
        <taxon>Orobanchaceae incertae sedis</taxon>
        <taxon>Phtheirospermum</taxon>
    </lineage>
</organism>
<dbReference type="Gene3D" id="2.60.110.10">
    <property type="entry name" value="Thaumatin"/>
    <property type="match status" value="2"/>
</dbReference>
<comment type="similarity">
    <text evidence="1">Belongs to the thaumatin family.</text>
</comment>
<dbReference type="InterPro" id="IPR037176">
    <property type="entry name" value="Osmotin/thaumatin-like_sf"/>
</dbReference>
<evidence type="ECO:0000313" key="5">
    <source>
        <dbReference type="EMBL" id="GFP85327.1"/>
    </source>
</evidence>
<dbReference type="PROSITE" id="PS00316">
    <property type="entry name" value="THAUMATIN_1"/>
    <property type="match status" value="2"/>
</dbReference>
<dbReference type="PANTHER" id="PTHR31048">
    <property type="entry name" value="OS03G0233200 PROTEIN"/>
    <property type="match status" value="1"/>
</dbReference>
<feature type="signal peptide" evidence="4">
    <location>
        <begin position="1"/>
        <end position="22"/>
    </location>
</feature>
<evidence type="ECO:0000256" key="3">
    <source>
        <dbReference type="ARBA" id="ARBA00023157"/>
    </source>
</evidence>
<keyword evidence="3" id="KW-1015">Disulfide bond</keyword>
<dbReference type="PROSITE" id="PS51367">
    <property type="entry name" value="THAUMATIN_2"/>
    <property type="match status" value="2"/>
</dbReference>
<dbReference type="Pfam" id="PF00314">
    <property type="entry name" value="Thaumatin"/>
    <property type="match status" value="2"/>
</dbReference>
<dbReference type="InterPro" id="IPR017949">
    <property type="entry name" value="Thaumatin_CS"/>
</dbReference>
<gene>
    <name evidence="5" type="ORF">PHJA_000676400</name>
</gene>
<keyword evidence="6" id="KW-1185">Reference proteome</keyword>
<protein>
    <submittedName>
        <fullName evidence="5">Thaumatin-like protein</fullName>
    </submittedName>
</protein>
<dbReference type="OrthoDB" id="430315at2759"/>
<evidence type="ECO:0000256" key="4">
    <source>
        <dbReference type="SAM" id="SignalP"/>
    </source>
</evidence>
<sequence length="394" mass="42175">MIAKSSISFSILILLISTHADAATFTIRNNCPITLWAAAFPGGGRRLDLGETWSVNVPASTSGRIWARTGCSFDGSGRGRCQTGDCNGLLQCQGYGVPPITLAVFALNQVNALDFFDISLVDGFNVPIEFNPENSTTCTRSLGRAFMTDQYCCRNSSAGTCGPTSYSRFFKERCPDAYSYPQDDQTSIFTCPGGASSYSVVWAAAIPGGGRRLDLGQAWAINVPDGTTRGRIWARTGCSFDGSGRGRCQTGDCNGLLQCQGNGVPPNTLAGFALNQFNDLDFYYLSLVDGFNVPIEFNPENSTTCTRAIRCVADINGQCATELRAPGGCNHPCAVYMTDRSCCINSSAGSCGPTSYSRFFKERCPDAYSYVLDDQTSTFTCPGGASSYSVVFCP</sequence>
<dbReference type="PRINTS" id="PR00347">
    <property type="entry name" value="THAUMATIN"/>
</dbReference>
<evidence type="ECO:0000313" key="6">
    <source>
        <dbReference type="Proteomes" id="UP000653305"/>
    </source>
</evidence>
<reference evidence="5" key="1">
    <citation type="submission" date="2020-07" db="EMBL/GenBank/DDBJ databases">
        <title>Ethylene signaling mediates host invasion by parasitic plants.</title>
        <authorList>
            <person name="Yoshida S."/>
        </authorList>
    </citation>
    <scope>NUCLEOTIDE SEQUENCE</scope>
    <source>
        <strain evidence="5">Okayama</strain>
    </source>
</reference>
<dbReference type="SUPFAM" id="SSF49870">
    <property type="entry name" value="Osmotin, thaumatin-like protein"/>
    <property type="match status" value="2"/>
</dbReference>
<evidence type="ECO:0000256" key="1">
    <source>
        <dbReference type="ARBA" id="ARBA00010607"/>
    </source>
</evidence>
<dbReference type="AlphaFoldDB" id="A0A830BDX6"/>
<dbReference type="FunFam" id="2.60.110.10:FF:000003">
    <property type="entry name" value="Thaumatin I"/>
    <property type="match status" value="1"/>
</dbReference>
<comment type="caution">
    <text evidence="5">The sequence shown here is derived from an EMBL/GenBank/DDBJ whole genome shotgun (WGS) entry which is preliminary data.</text>
</comment>